<name>A0A1S8ATS5_9EURY</name>
<dbReference type="Proteomes" id="UP000189370">
    <property type="component" value="Unassembled WGS sequence"/>
</dbReference>
<gene>
    <name evidence="1" type="ORF">A6E15_02925</name>
</gene>
<reference evidence="2" key="1">
    <citation type="submission" date="2016-04" db="EMBL/GenBank/DDBJ databases">
        <authorList>
            <person name="Chen S.-C."/>
            <person name="Lai M.-C."/>
        </authorList>
    </citation>
    <scope>NUCLEOTIDE SEQUENCE [LARGE SCALE GENOMIC DNA]</scope>
    <source>
        <strain evidence="2">AB14</strain>
    </source>
</reference>
<keyword evidence="2" id="KW-1185">Reference proteome</keyword>
<sequence length="203" mass="21478">MYRRKRLATGTGVSFLVVALVGLVVLSSGTAYATAMATASGSGFTVTADEIRSDDFLLYPSIGENTEGTTPVAVVEQRGVEIDGMVLSGEKSIPMIDGSMEISFAADGTVKADEQYIKLTDLKAEEATFNGQVVNAQATDNPEQQFQQTAGGNAEPEDGYLTNISGERPGMVQEDVELEAVYPASNEISLPGLDVDVEYHPDG</sequence>
<protein>
    <submittedName>
        <fullName evidence="1">Uncharacterized protein</fullName>
    </submittedName>
</protein>
<dbReference type="AlphaFoldDB" id="A0A1S8ATS5"/>
<proteinExistence type="predicted"/>
<dbReference type="Pfam" id="PF19741">
    <property type="entry name" value="DUF6230"/>
    <property type="match status" value="1"/>
</dbReference>
<dbReference type="EMBL" id="LWLN01000001">
    <property type="protein sequence ID" value="OLZ39996.1"/>
    <property type="molecule type" value="Genomic_DNA"/>
</dbReference>
<dbReference type="InterPro" id="IPR046198">
    <property type="entry name" value="DUF6230"/>
</dbReference>
<evidence type="ECO:0000313" key="1">
    <source>
        <dbReference type="EMBL" id="OLZ39996.1"/>
    </source>
</evidence>
<organism evidence="1 2">
    <name type="scientific">Natrinema saccharevitans</name>
    <dbReference type="NCBI Taxonomy" id="301967"/>
    <lineage>
        <taxon>Archaea</taxon>
        <taxon>Methanobacteriati</taxon>
        <taxon>Methanobacteriota</taxon>
        <taxon>Stenosarchaea group</taxon>
        <taxon>Halobacteria</taxon>
        <taxon>Halobacteriales</taxon>
        <taxon>Natrialbaceae</taxon>
        <taxon>Natrinema</taxon>
    </lineage>
</organism>
<dbReference type="OrthoDB" id="167075at2157"/>
<dbReference type="RefSeq" id="WP_076143499.1">
    <property type="nucleotide sequence ID" value="NZ_LWLN01000001.1"/>
</dbReference>
<evidence type="ECO:0000313" key="2">
    <source>
        <dbReference type="Proteomes" id="UP000189370"/>
    </source>
</evidence>
<accession>A0A1S8ATS5</accession>
<comment type="caution">
    <text evidence="1">The sequence shown here is derived from an EMBL/GenBank/DDBJ whole genome shotgun (WGS) entry which is preliminary data.</text>
</comment>